<feature type="compositionally biased region" description="Low complexity" evidence="1">
    <location>
        <begin position="10"/>
        <end position="24"/>
    </location>
</feature>
<dbReference type="Proteomes" id="UP000225706">
    <property type="component" value="Unassembled WGS sequence"/>
</dbReference>
<dbReference type="AlphaFoldDB" id="A0A2B4SY04"/>
<comment type="caution">
    <text evidence="2">The sequence shown here is derived from an EMBL/GenBank/DDBJ whole genome shotgun (WGS) entry which is preliminary data.</text>
</comment>
<dbReference type="InterPro" id="IPR052055">
    <property type="entry name" value="Hepadnavirus_pol/RT"/>
</dbReference>
<feature type="compositionally biased region" description="Polar residues" evidence="1">
    <location>
        <begin position="108"/>
        <end position="117"/>
    </location>
</feature>
<feature type="region of interest" description="Disordered" evidence="1">
    <location>
        <begin position="87"/>
        <end position="123"/>
    </location>
</feature>
<evidence type="ECO:0000256" key="1">
    <source>
        <dbReference type="SAM" id="MobiDB-lite"/>
    </source>
</evidence>
<feature type="region of interest" description="Disordered" evidence="1">
    <location>
        <begin position="1"/>
        <end position="75"/>
    </location>
</feature>
<name>A0A2B4SY04_STYPI</name>
<reference evidence="3" key="1">
    <citation type="journal article" date="2017" name="bioRxiv">
        <title>Comparative analysis of the genomes of Stylophora pistillata and Acropora digitifera provides evidence for extensive differences between species of corals.</title>
        <authorList>
            <person name="Voolstra C.R."/>
            <person name="Li Y."/>
            <person name="Liew Y.J."/>
            <person name="Baumgarten S."/>
            <person name="Zoccola D."/>
            <person name="Flot J.-F."/>
            <person name="Tambutte S."/>
            <person name="Allemand D."/>
            <person name="Aranda M."/>
        </authorList>
    </citation>
    <scope>NUCLEOTIDE SEQUENCE [LARGE SCALE GENOMIC DNA]</scope>
</reference>
<accession>A0A2B4SY04</accession>
<dbReference type="EMBL" id="LSMT01000002">
    <property type="protein sequence ID" value="PFX34791.1"/>
    <property type="molecule type" value="Genomic_DNA"/>
</dbReference>
<keyword evidence="3" id="KW-1185">Reference proteome</keyword>
<gene>
    <name evidence="2" type="ORF">AWC38_SpisGene376</name>
</gene>
<feature type="compositionally biased region" description="Basic and acidic residues" evidence="1">
    <location>
        <begin position="87"/>
        <end position="96"/>
    </location>
</feature>
<organism evidence="2 3">
    <name type="scientific">Stylophora pistillata</name>
    <name type="common">Smooth cauliflower coral</name>
    <dbReference type="NCBI Taxonomy" id="50429"/>
    <lineage>
        <taxon>Eukaryota</taxon>
        <taxon>Metazoa</taxon>
        <taxon>Cnidaria</taxon>
        <taxon>Anthozoa</taxon>
        <taxon>Hexacorallia</taxon>
        <taxon>Scleractinia</taxon>
        <taxon>Astrocoeniina</taxon>
        <taxon>Pocilloporidae</taxon>
        <taxon>Stylophora</taxon>
    </lineage>
</organism>
<dbReference type="PANTHER" id="PTHR33050:SF7">
    <property type="entry name" value="RIBONUCLEASE H"/>
    <property type="match status" value="1"/>
</dbReference>
<evidence type="ECO:0000313" key="2">
    <source>
        <dbReference type="EMBL" id="PFX34791.1"/>
    </source>
</evidence>
<proteinExistence type="predicted"/>
<sequence length="393" mass="43406">MEVNELKGWSSRASALSPSAASGATKKKGKHFEQVKLPSKARPASPSSDGAHFTRKRHHTPATVPRTRLPPGTPLAERLAMESLKQKLSFEEKPETECLSPSKGRSGLVSQTSSGTQKLERPAEAGKLKFQGNKDQFLFNSELQGTLDDTANFLAARDVEKAGEKVEEQKKSLRHRQKIIKLADKSEAGWLAVKEYQTEELASDSEDEKRIKKDAFLPYSANGRVQDNSSALKHSDFVKSAILELFTPGRVSPYIFIKLLGRPIVKHWRSQGIHTVVYLEEGFDVESTKLSSEIYSRIIRSDLALAGFLANEDKSVWDPVRLITWLGIVWDGLLGKISIAEPRIDDALLDIDNTLQDPRLSARGLASIVGKIISMSPVLGNLSRIKTGNARCP</sequence>
<dbReference type="STRING" id="50429.A0A2B4SY04"/>
<evidence type="ECO:0000313" key="3">
    <source>
        <dbReference type="Proteomes" id="UP000225706"/>
    </source>
</evidence>
<dbReference type="PANTHER" id="PTHR33050">
    <property type="entry name" value="REVERSE TRANSCRIPTASE DOMAIN-CONTAINING PROTEIN"/>
    <property type="match status" value="1"/>
</dbReference>
<dbReference type="OrthoDB" id="2125770at2759"/>
<protein>
    <submittedName>
        <fullName evidence="2">Uncharacterized protein</fullName>
    </submittedName>
</protein>